<name>A0A8C3Y5X5_CATUS</name>
<evidence type="ECO:0000256" key="1">
    <source>
        <dbReference type="SAM" id="Phobius"/>
    </source>
</evidence>
<protein>
    <recommendedName>
        <fullName evidence="2">Piezo TM25-28 domain-containing protein</fullName>
    </recommendedName>
</protein>
<evidence type="ECO:0000259" key="2">
    <source>
        <dbReference type="Pfam" id="PF15917"/>
    </source>
</evidence>
<dbReference type="PANTHER" id="PTHR47049:SF5">
    <property type="entry name" value="PIEZO-TYPE MECHANOSENSITIVE ION CHANNEL COMPONENT"/>
    <property type="match status" value="1"/>
</dbReference>
<keyword evidence="1" id="KW-0472">Membrane</keyword>
<proteinExistence type="predicted"/>
<dbReference type="Proteomes" id="UP000694563">
    <property type="component" value="Chromosome 11"/>
</dbReference>
<evidence type="ECO:0000313" key="3">
    <source>
        <dbReference type="Ensembl" id="ENSCUSP00005019721.1"/>
    </source>
</evidence>
<evidence type="ECO:0000313" key="4">
    <source>
        <dbReference type="Proteomes" id="UP000694563"/>
    </source>
</evidence>
<dbReference type="GO" id="GO:0016020">
    <property type="term" value="C:membrane"/>
    <property type="evidence" value="ECO:0007669"/>
    <property type="project" value="InterPro"/>
</dbReference>
<feature type="transmembrane region" description="Helical" evidence="1">
    <location>
        <begin position="144"/>
        <end position="160"/>
    </location>
</feature>
<organism evidence="3 4">
    <name type="scientific">Catharus ustulatus</name>
    <name type="common">Russet-backed thrush</name>
    <name type="synonym">Hylocichla ustulatus</name>
    <dbReference type="NCBI Taxonomy" id="91951"/>
    <lineage>
        <taxon>Eukaryota</taxon>
        <taxon>Metazoa</taxon>
        <taxon>Chordata</taxon>
        <taxon>Craniata</taxon>
        <taxon>Vertebrata</taxon>
        <taxon>Euteleostomi</taxon>
        <taxon>Archelosauria</taxon>
        <taxon>Archosauria</taxon>
        <taxon>Dinosauria</taxon>
        <taxon>Saurischia</taxon>
        <taxon>Theropoda</taxon>
        <taxon>Coelurosauria</taxon>
        <taxon>Aves</taxon>
        <taxon>Neognathae</taxon>
        <taxon>Neoaves</taxon>
        <taxon>Telluraves</taxon>
        <taxon>Australaves</taxon>
        <taxon>Passeriformes</taxon>
        <taxon>Turdidae</taxon>
        <taxon>Catharus</taxon>
    </lineage>
</organism>
<dbReference type="InterPro" id="IPR031805">
    <property type="entry name" value="Piezo_TM25-28"/>
</dbReference>
<sequence>MLYQLKVVDPEEYSSNCTQPLANSTNLTPEELANSTLYRDLVDPANWFGVRKHYPTWDYVKNHLQVLLLLVFEAVVYRRQQYYRKQQQLVAPATETIFEDISREHLDLGLVSCAKYFINYFYYKFGLEICFLMIVNVIGQRMNFLVILHGCWLVVMLTRRRRAAIARLWPKYCLFLVIFFLYQYLLCLGMPPALCLDYPWRWSSAIPVNSALVKWLYLPDFFQVPKSTNLINDFMLLLCAAQQWRVFEAERSEPWLQAAGDNSERLDREQDHHNPTPNFVYCKSYLDMAKVVVFYYFFWVVLVVVFITGANRISLFGLGYVLACFYLLLSGTAILRKPTRARLALWDCLILYNITIIISKKHAVGVWLIRNNFCWVIQLFSLVCNRQGLLQTVSCCSGGLGLGSLMLVTSE</sequence>
<dbReference type="Ensembl" id="ENSCUST00005020467.1">
    <property type="protein sequence ID" value="ENSCUSP00005019721.1"/>
    <property type="gene ID" value="ENSCUSG00005012584.1"/>
</dbReference>
<dbReference type="AlphaFoldDB" id="A0A8C3Y5X5"/>
<dbReference type="InterPro" id="IPR027272">
    <property type="entry name" value="Piezo"/>
</dbReference>
<keyword evidence="1" id="KW-1133">Transmembrane helix</keyword>
<feature type="transmembrane region" description="Helical" evidence="1">
    <location>
        <begin position="120"/>
        <end position="138"/>
    </location>
</feature>
<feature type="domain" description="Piezo TM25-28" evidence="2">
    <location>
        <begin position="269"/>
        <end position="389"/>
    </location>
</feature>
<feature type="transmembrane region" description="Helical" evidence="1">
    <location>
        <begin position="316"/>
        <end position="335"/>
    </location>
</feature>
<dbReference type="GO" id="GO:0008381">
    <property type="term" value="F:mechanosensitive monoatomic ion channel activity"/>
    <property type="evidence" value="ECO:0007669"/>
    <property type="project" value="InterPro"/>
</dbReference>
<reference evidence="3" key="1">
    <citation type="submission" date="2020-10" db="EMBL/GenBank/DDBJ databases">
        <title>Catharus ustulatus (Swainson's thrush) genome, bCatUst1, primary haplotype v2.</title>
        <authorList>
            <person name="Delmore K."/>
            <person name="Vafadar M."/>
            <person name="Formenti G."/>
            <person name="Chow W."/>
            <person name="Pelan S."/>
            <person name="Howe K."/>
            <person name="Rhie A."/>
            <person name="Mountcastle J."/>
            <person name="Haase B."/>
            <person name="Fedrigo O."/>
            <person name="Jarvis E.D."/>
        </authorList>
    </citation>
    <scope>NUCLEOTIDE SEQUENCE [LARGE SCALE GENOMIC DNA]</scope>
</reference>
<accession>A0A8C3Y5X5</accession>
<feature type="transmembrane region" description="Helical" evidence="1">
    <location>
        <begin position="172"/>
        <end position="194"/>
    </location>
</feature>
<reference evidence="3" key="3">
    <citation type="submission" date="2025-09" db="UniProtKB">
        <authorList>
            <consortium name="Ensembl"/>
        </authorList>
    </citation>
    <scope>IDENTIFICATION</scope>
</reference>
<feature type="transmembrane region" description="Helical" evidence="1">
    <location>
        <begin position="293"/>
        <end position="310"/>
    </location>
</feature>
<dbReference type="PANTHER" id="PTHR47049">
    <property type="entry name" value="PIEZO-TYPE MECHANOSENSITIVE ION CHANNEL HOMOLOG"/>
    <property type="match status" value="1"/>
</dbReference>
<keyword evidence="1" id="KW-0812">Transmembrane</keyword>
<dbReference type="Pfam" id="PF15917">
    <property type="entry name" value="Piezo_TM25-28"/>
    <property type="match status" value="1"/>
</dbReference>
<keyword evidence="4" id="KW-1185">Reference proteome</keyword>
<reference evidence="3" key="2">
    <citation type="submission" date="2025-08" db="UniProtKB">
        <authorList>
            <consortium name="Ensembl"/>
        </authorList>
    </citation>
    <scope>IDENTIFICATION</scope>
</reference>